<dbReference type="SUPFAM" id="SSF55729">
    <property type="entry name" value="Acyl-CoA N-acyltransferases (Nat)"/>
    <property type="match status" value="1"/>
</dbReference>
<dbReference type="AlphaFoldDB" id="A0A8H3D121"/>
<feature type="compositionally biased region" description="Acidic residues" evidence="1">
    <location>
        <begin position="272"/>
        <end position="305"/>
    </location>
</feature>
<reference evidence="3" key="1">
    <citation type="submission" date="2021-01" db="EMBL/GenBank/DDBJ databases">
        <authorList>
            <person name="Kaushik A."/>
        </authorList>
    </citation>
    <scope>NUCLEOTIDE SEQUENCE</scope>
    <source>
        <strain evidence="3">AG4-R118</strain>
    </source>
</reference>
<sequence length="305" mass="34612">MKTSISKPDAFDIELLEAQGGNISPDHFDELLSQLEKNRSLDHANQGTLRATLGELDIVYVVLCKGYLDEMDENDIPTYTCVMKGDVDYWLAGLGCLRVGNDEGTAELVVSLLPRAQNMGHGRFLVEKLVQYAFDTLRLRRITASVVCPVQPNSTVAENKQVLFSTKQLCWMFGKFGFKFEGITRGAIKSHTTARDDESVWHDVHRMSMLDTDYVEEVRSHTLSNTGDLREEDLGPAASPWESMIQRQEEEKRDLESWFKTSSRTVIADDAYGYEEQDDEEQSDEDTVLGGDDDNEWEMPEDFED</sequence>
<evidence type="ECO:0000256" key="1">
    <source>
        <dbReference type="SAM" id="MobiDB-lite"/>
    </source>
</evidence>
<evidence type="ECO:0000313" key="3">
    <source>
        <dbReference type="EMBL" id="CAE6502807.1"/>
    </source>
</evidence>
<evidence type="ECO:0000259" key="2">
    <source>
        <dbReference type="Pfam" id="PF00583"/>
    </source>
</evidence>
<proteinExistence type="predicted"/>
<dbReference type="InterPro" id="IPR016181">
    <property type="entry name" value="Acyl_CoA_acyltransferase"/>
</dbReference>
<gene>
    <name evidence="3" type="ORF">RDB_LOCUS155697</name>
</gene>
<dbReference type="GO" id="GO:0016747">
    <property type="term" value="F:acyltransferase activity, transferring groups other than amino-acyl groups"/>
    <property type="evidence" value="ECO:0007669"/>
    <property type="project" value="InterPro"/>
</dbReference>
<dbReference type="Proteomes" id="UP000663888">
    <property type="component" value="Unassembled WGS sequence"/>
</dbReference>
<evidence type="ECO:0000313" key="4">
    <source>
        <dbReference type="Proteomes" id="UP000663888"/>
    </source>
</evidence>
<name>A0A8H3D121_9AGAM</name>
<feature type="domain" description="N-acetyltransferase" evidence="2">
    <location>
        <begin position="79"/>
        <end position="147"/>
    </location>
</feature>
<dbReference type="EMBL" id="CAJMWX010001706">
    <property type="protein sequence ID" value="CAE6502807.1"/>
    <property type="molecule type" value="Genomic_DNA"/>
</dbReference>
<feature type="region of interest" description="Disordered" evidence="1">
    <location>
        <begin position="269"/>
        <end position="305"/>
    </location>
</feature>
<protein>
    <recommendedName>
        <fullName evidence="2">N-acetyltransferase domain-containing protein</fullName>
    </recommendedName>
</protein>
<dbReference type="Gene3D" id="3.40.630.30">
    <property type="match status" value="1"/>
</dbReference>
<organism evidence="3 4">
    <name type="scientific">Rhizoctonia solani</name>
    <dbReference type="NCBI Taxonomy" id="456999"/>
    <lineage>
        <taxon>Eukaryota</taxon>
        <taxon>Fungi</taxon>
        <taxon>Dikarya</taxon>
        <taxon>Basidiomycota</taxon>
        <taxon>Agaricomycotina</taxon>
        <taxon>Agaricomycetes</taxon>
        <taxon>Cantharellales</taxon>
        <taxon>Ceratobasidiaceae</taxon>
        <taxon>Rhizoctonia</taxon>
    </lineage>
</organism>
<dbReference type="Pfam" id="PF00583">
    <property type="entry name" value="Acetyltransf_1"/>
    <property type="match status" value="1"/>
</dbReference>
<accession>A0A8H3D121</accession>
<dbReference type="InterPro" id="IPR000182">
    <property type="entry name" value="GNAT_dom"/>
</dbReference>
<comment type="caution">
    <text evidence="3">The sequence shown here is derived from an EMBL/GenBank/DDBJ whole genome shotgun (WGS) entry which is preliminary data.</text>
</comment>